<dbReference type="SUPFAM" id="SSF81383">
    <property type="entry name" value="F-box domain"/>
    <property type="match status" value="1"/>
</dbReference>
<dbReference type="AlphaFoldDB" id="A0A834GZH4"/>
<gene>
    <name evidence="3" type="ORF">RHSIM_Rhsim06G0010000</name>
</gene>
<evidence type="ECO:0000256" key="1">
    <source>
        <dbReference type="SAM" id="MobiDB-lite"/>
    </source>
</evidence>
<dbReference type="OrthoDB" id="600964at2759"/>
<dbReference type="InterPro" id="IPR005174">
    <property type="entry name" value="KIB1-4_b-propeller"/>
</dbReference>
<name>A0A834GZH4_RHOSS</name>
<accession>A0A834GZH4</accession>
<reference evidence="3" key="1">
    <citation type="submission" date="2019-11" db="EMBL/GenBank/DDBJ databases">
        <authorList>
            <person name="Liu Y."/>
            <person name="Hou J."/>
            <person name="Li T.-Q."/>
            <person name="Guan C.-H."/>
            <person name="Wu X."/>
            <person name="Wu H.-Z."/>
            <person name="Ling F."/>
            <person name="Zhang R."/>
            <person name="Shi X.-G."/>
            <person name="Ren J.-P."/>
            <person name="Chen E.-F."/>
            <person name="Sun J.-M."/>
        </authorList>
    </citation>
    <scope>NUCLEOTIDE SEQUENCE</scope>
    <source>
        <strain evidence="3">Adult_tree_wgs_1</strain>
        <tissue evidence="3">Leaves</tissue>
    </source>
</reference>
<dbReference type="PANTHER" id="PTHR44259">
    <property type="entry name" value="OS07G0183000 PROTEIN-RELATED"/>
    <property type="match status" value="1"/>
</dbReference>
<dbReference type="InterPro" id="IPR050942">
    <property type="entry name" value="F-box_BR-signaling"/>
</dbReference>
<keyword evidence="4" id="KW-1185">Reference proteome</keyword>
<dbReference type="PANTHER" id="PTHR44259:SF114">
    <property type="entry name" value="OS06G0707300 PROTEIN"/>
    <property type="match status" value="1"/>
</dbReference>
<dbReference type="Pfam" id="PF03478">
    <property type="entry name" value="Beta-prop_KIB1-4"/>
    <property type="match status" value="1"/>
</dbReference>
<organism evidence="3 4">
    <name type="scientific">Rhododendron simsii</name>
    <name type="common">Sims's rhododendron</name>
    <dbReference type="NCBI Taxonomy" id="118357"/>
    <lineage>
        <taxon>Eukaryota</taxon>
        <taxon>Viridiplantae</taxon>
        <taxon>Streptophyta</taxon>
        <taxon>Embryophyta</taxon>
        <taxon>Tracheophyta</taxon>
        <taxon>Spermatophyta</taxon>
        <taxon>Magnoliopsida</taxon>
        <taxon>eudicotyledons</taxon>
        <taxon>Gunneridae</taxon>
        <taxon>Pentapetalae</taxon>
        <taxon>asterids</taxon>
        <taxon>Ericales</taxon>
        <taxon>Ericaceae</taxon>
        <taxon>Ericoideae</taxon>
        <taxon>Rhodoreae</taxon>
        <taxon>Rhododendron</taxon>
    </lineage>
</organism>
<evidence type="ECO:0000259" key="2">
    <source>
        <dbReference type="Pfam" id="PF03478"/>
    </source>
</evidence>
<evidence type="ECO:0000313" key="4">
    <source>
        <dbReference type="Proteomes" id="UP000626092"/>
    </source>
</evidence>
<feature type="domain" description="KIB1-4 beta-propeller" evidence="2">
    <location>
        <begin position="108"/>
        <end position="396"/>
    </location>
</feature>
<dbReference type="EMBL" id="WJXA01000006">
    <property type="protein sequence ID" value="KAF7142076.1"/>
    <property type="molecule type" value="Genomic_DNA"/>
</dbReference>
<comment type="caution">
    <text evidence="3">The sequence shown here is derived from an EMBL/GenBank/DDBJ whole genome shotgun (WGS) entry which is preliminary data.</text>
</comment>
<evidence type="ECO:0000313" key="3">
    <source>
        <dbReference type="EMBL" id="KAF7142076.1"/>
    </source>
</evidence>
<protein>
    <recommendedName>
        <fullName evidence="2">KIB1-4 beta-propeller domain-containing protein</fullName>
    </recommendedName>
</protein>
<feature type="region of interest" description="Disordered" evidence="1">
    <location>
        <begin position="1"/>
        <end position="23"/>
    </location>
</feature>
<dbReference type="InterPro" id="IPR036047">
    <property type="entry name" value="F-box-like_dom_sf"/>
</dbReference>
<proteinExistence type="predicted"/>
<sequence>MVRSATEKALATQAEPNPTAVDWSELPPELLQTIAEKLITHTDYLRFRAVSTTWRLSTPTNPLHLPTQLPWLMLPFNQTRRSTQGATRHVLVDGLGQRKKITGTSRPFFSLSAIKSHSLHLPESSPHQRRRHRGSSHGYLAFLDESPDFFLLNPLTRAKFHLPPLSSFPNVVAFDFSDVGREYSLRASNGDVSTRSLSEMRDLFIKKVVLSSSPSVDFNFIVLAILNQTGDLAFCKNGYRSWLFIEDAQSYCEDAIYCNGLFYAVNKLGQIAVCDVTGEFPRVSFIRMPPQIGGDLLYLVSLSSNELLLVTRYLDLEILDYGTREFRVYRLDLSGPKWERVTSLGDQMLFLGENSSVALSASDFPGCKGNCIYYTDDYSELNYDGMAGNHDLGVYNLEDGSIDPLPCCYSLPRMRWPPIWVTPNPC</sequence>
<dbReference type="SUPFAM" id="SSF82171">
    <property type="entry name" value="DPP6 N-terminal domain-like"/>
    <property type="match status" value="1"/>
</dbReference>
<dbReference type="Proteomes" id="UP000626092">
    <property type="component" value="Unassembled WGS sequence"/>
</dbReference>